<dbReference type="Pfam" id="PF07498">
    <property type="entry name" value="Rho_N"/>
    <property type="match status" value="1"/>
</dbReference>
<feature type="region of interest" description="Disordered" evidence="1">
    <location>
        <begin position="1"/>
        <end position="59"/>
    </location>
</feature>
<dbReference type="RefSeq" id="WP_015770565.1">
    <property type="nucleotide sequence ID" value="NC_013174.1"/>
</dbReference>
<name>C7QZ28_JONDD</name>
<organism evidence="3 4">
    <name type="scientific">Jonesia denitrificans (strain ATCC 14870 / DSM 20603 / BCRC 15368 / CIP 55.134 / JCM 11481 / NBRC 15587 / NCTC 10816 / Prevot 55134)</name>
    <name type="common">Listeria denitrificans</name>
    <dbReference type="NCBI Taxonomy" id="471856"/>
    <lineage>
        <taxon>Bacteria</taxon>
        <taxon>Bacillati</taxon>
        <taxon>Actinomycetota</taxon>
        <taxon>Actinomycetes</taxon>
        <taxon>Micrococcales</taxon>
        <taxon>Jonesiaceae</taxon>
        <taxon>Jonesia</taxon>
    </lineage>
</organism>
<dbReference type="Pfam" id="PF23855">
    <property type="entry name" value="DUF7218"/>
    <property type="match status" value="1"/>
</dbReference>
<dbReference type="AlphaFoldDB" id="C7QZ28"/>
<dbReference type="EMBL" id="CP001706">
    <property type="protein sequence ID" value="ACV07936.1"/>
    <property type="molecule type" value="Genomic_DNA"/>
</dbReference>
<dbReference type="SUPFAM" id="SSF68912">
    <property type="entry name" value="Rho N-terminal domain-like"/>
    <property type="match status" value="1"/>
</dbReference>
<dbReference type="STRING" id="471856.Jden_0262"/>
<sequence length="93" mass="10167">MPASTSNESDNPSIKNPDLYDDLRDQGASKEKAARISNAAARDGHSTISTRGGSSGSYEDWTVTELHNRAKELGMSGYSRMRKAELIDALRNH</sequence>
<accession>C7QZ28</accession>
<dbReference type="GO" id="GO:0006353">
    <property type="term" value="P:DNA-templated transcription termination"/>
    <property type="evidence" value="ECO:0007669"/>
    <property type="project" value="InterPro"/>
</dbReference>
<evidence type="ECO:0000313" key="3">
    <source>
        <dbReference type="EMBL" id="ACV07936.1"/>
    </source>
</evidence>
<dbReference type="KEGG" id="jde:Jden_0262"/>
<dbReference type="Proteomes" id="UP000000628">
    <property type="component" value="Chromosome"/>
</dbReference>
<evidence type="ECO:0000256" key="1">
    <source>
        <dbReference type="SAM" id="MobiDB-lite"/>
    </source>
</evidence>
<feature type="compositionally biased region" description="Basic and acidic residues" evidence="1">
    <location>
        <begin position="21"/>
        <end position="34"/>
    </location>
</feature>
<dbReference type="eggNOG" id="ENOG5032ZGI">
    <property type="taxonomic scope" value="Bacteria"/>
</dbReference>
<dbReference type="InterPro" id="IPR036269">
    <property type="entry name" value="Rho_N_sf"/>
</dbReference>
<keyword evidence="4" id="KW-1185">Reference proteome</keyword>
<dbReference type="InterPro" id="IPR055642">
    <property type="entry name" value="DUF7218"/>
</dbReference>
<protein>
    <recommendedName>
        <fullName evidence="2">Rho termination factor-like N-terminal domain-containing protein</fullName>
    </recommendedName>
</protein>
<feature type="compositionally biased region" description="Polar residues" evidence="1">
    <location>
        <begin position="1"/>
        <end position="14"/>
    </location>
</feature>
<dbReference type="OrthoDB" id="215254at2"/>
<feature type="domain" description="Rho termination factor-like N-terminal" evidence="2">
    <location>
        <begin position="60"/>
        <end position="90"/>
    </location>
</feature>
<dbReference type="InterPro" id="IPR011112">
    <property type="entry name" value="Rho-like_N"/>
</dbReference>
<evidence type="ECO:0000259" key="2">
    <source>
        <dbReference type="Pfam" id="PF07498"/>
    </source>
</evidence>
<evidence type="ECO:0000313" key="4">
    <source>
        <dbReference type="Proteomes" id="UP000000628"/>
    </source>
</evidence>
<gene>
    <name evidence="3" type="ordered locus">Jden_0262</name>
</gene>
<dbReference type="HOGENOM" id="CLU_167356_0_0_11"/>
<dbReference type="Gene3D" id="1.10.720.10">
    <property type="match status" value="1"/>
</dbReference>
<reference evidence="3 4" key="1">
    <citation type="journal article" date="2009" name="Stand. Genomic Sci.">
        <title>Complete genome sequence of Jonesia denitrificans type strain (Prevot 55134).</title>
        <authorList>
            <person name="Pukall R."/>
            <person name="Gehrich-Schroter G."/>
            <person name="Lapidus A."/>
            <person name="Nolan M."/>
            <person name="Glavina Del Rio T."/>
            <person name="Lucas S."/>
            <person name="Chen F."/>
            <person name="Tice H."/>
            <person name="Pitluck S."/>
            <person name="Cheng J.F."/>
            <person name="Copeland A."/>
            <person name="Saunders E."/>
            <person name="Brettin T."/>
            <person name="Detter J.C."/>
            <person name="Bruce D."/>
            <person name="Goodwin L."/>
            <person name="Pati A."/>
            <person name="Ivanova N."/>
            <person name="Mavromatis K."/>
            <person name="Ovchinnikova G."/>
            <person name="Chen A."/>
            <person name="Palaniappan K."/>
            <person name="Land M."/>
            <person name="Hauser L."/>
            <person name="Chang Y.J."/>
            <person name="Jeffries C.D."/>
            <person name="Chain P."/>
            <person name="Goker M."/>
            <person name="Bristow J."/>
            <person name="Eisen J.A."/>
            <person name="Markowitz V."/>
            <person name="Hugenholtz P."/>
            <person name="Kyrpides N.C."/>
            <person name="Klenk H.P."/>
            <person name="Han C."/>
        </authorList>
    </citation>
    <scope>NUCLEOTIDE SEQUENCE [LARGE SCALE GENOMIC DNA]</scope>
    <source>
        <strain evidence="4">ATCC 14870 / DSM 20603 / BCRC 15368 / CIP 55.134 / JCM 11481 / NBRC 15587 / NCTC 10816 / Prevot 55134</strain>
    </source>
</reference>
<proteinExistence type="predicted"/>